<dbReference type="Gene3D" id="3.40.50.80">
    <property type="entry name" value="Nucleotide-binding domain of ferredoxin-NADP reductase (FNR) module"/>
    <property type="match status" value="1"/>
</dbReference>
<dbReference type="SUPFAM" id="SSF63380">
    <property type="entry name" value="Riboflavin synthase domain-like"/>
    <property type="match status" value="1"/>
</dbReference>
<keyword evidence="2" id="KW-0285">Flavoprotein</keyword>
<evidence type="ECO:0000259" key="9">
    <source>
        <dbReference type="PROSITE" id="PS51384"/>
    </source>
</evidence>
<dbReference type="PROSITE" id="PS51085">
    <property type="entry name" value="2FE2S_FER_2"/>
    <property type="match status" value="1"/>
</dbReference>
<dbReference type="InterPro" id="IPR006058">
    <property type="entry name" value="2Fe2S_fd_BS"/>
</dbReference>
<keyword evidence="4" id="KW-0479">Metal-binding</keyword>
<dbReference type="InterPro" id="IPR039261">
    <property type="entry name" value="FNR_nucleotide-bd"/>
</dbReference>
<keyword evidence="11" id="KW-1185">Reference proteome</keyword>
<dbReference type="SUPFAM" id="SSF54292">
    <property type="entry name" value="2Fe-2S ferredoxin-like"/>
    <property type="match status" value="1"/>
</dbReference>
<dbReference type="CDD" id="cd06185">
    <property type="entry name" value="PDR_like"/>
    <property type="match status" value="1"/>
</dbReference>
<accession>A0ABQ4BVR7</accession>
<dbReference type="Gene3D" id="2.40.30.10">
    <property type="entry name" value="Translation factors"/>
    <property type="match status" value="1"/>
</dbReference>
<keyword evidence="5" id="KW-0560">Oxidoreductase</keyword>
<dbReference type="PRINTS" id="PR00409">
    <property type="entry name" value="PHDIOXRDTASE"/>
</dbReference>
<evidence type="ECO:0000256" key="5">
    <source>
        <dbReference type="ARBA" id="ARBA00023002"/>
    </source>
</evidence>
<proteinExistence type="predicted"/>
<dbReference type="Proteomes" id="UP000624325">
    <property type="component" value="Unassembled WGS sequence"/>
</dbReference>
<evidence type="ECO:0000256" key="1">
    <source>
        <dbReference type="ARBA" id="ARBA00001974"/>
    </source>
</evidence>
<organism evidence="10 11">
    <name type="scientific">Asanoa iriomotensis</name>
    <dbReference type="NCBI Taxonomy" id="234613"/>
    <lineage>
        <taxon>Bacteria</taxon>
        <taxon>Bacillati</taxon>
        <taxon>Actinomycetota</taxon>
        <taxon>Actinomycetes</taxon>
        <taxon>Micromonosporales</taxon>
        <taxon>Micromonosporaceae</taxon>
        <taxon>Asanoa</taxon>
    </lineage>
</organism>
<dbReference type="PROSITE" id="PS00197">
    <property type="entry name" value="2FE2S_FER_1"/>
    <property type="match status" value="1"/>
</dbReference>
<dbReference type="InterPro" id="IPR012675">
    <property type="entry name" value="Beta-grasp_dom_sf"/>
</dbReference>
<sequence length="330" mass="34794">MTATLLPSAQPAAAAATTMRLLVDRITWEAQDVVSVRLRAADGADLPPWEPGAHLDLVLPSGLIRQYSLCGDPTDRTSYLVAVLRERSGRGGSAEVHDTALVGREVEVRGPRNHFALEPAPAYVFLAGGIGVTPLVAMARAAARSGTPWRLHYGGRSRESMAFVDELSGLGGQLLLAPQDEVGLLDLEAIVAGAPPEAAIYVCGPEGMLRAAQSAGDKAGRAVRIERFAAASNPGLAQRPASAGFEVDLCRSGLRLAVPPDRSMLEVIRDVLPDVPYSCEEGYCGTCEVRVVDGVPDHRDDILSPAQRAAGDLVMICVSRSATSVLSLDL</sequence>
<dbReference type="InterPro" id="IPR001041">
    <property type="entry name" value="2Fe-2S_ferredoxin-type"/>
</dbReference>
<evidence type="ECO:0000313" key="11">
    <source>
        <dbReference type="Proteomes" id="UP000624325"/>
    </source>
</evidence>
<reference evidence="10 11" key="1">
    <citation type="submission" date="2021-01" db="EMBL/GenBank/DDBJ databases">
        <title>Whole genome shotgun sequence of Asanoa iriomotensis NBRC 100142.</title>
        <authorList>
            <person name="Komaki H."/>
            <person name="Tamura T."/>
        </authorList>
    </citation>
    <scope>NUCLEOTIDE SEQUENCE [LARGE SCALE GENOMIC DNA]</scope>
    <source>
        <strain evidence="10 11">NBRC 100142</strain>
    </source>
</reference>
<evidence type="ECO:0000256" key="4">
    <source>
        <dbReference type="ARBA" id="ARBA00022723"/>
    </source>
</evidence>
<dbReference type="InterPro" id="IPR017927">
    <property type="entry name" value="FAD-bd_FR_type"/>
</dbReference>
<evidence type="ECO:0000259" key="8">
    <source>
        <dbReference type="PROSITE" id="PS51085"/>
    </source>
</evidence>
<feature type="domain" description="2Fe-2S ferredoxin-type" evidence="8">
    <location>
        <begin position="245"/>
        <end position="330"/>
    </location>
</feature>
<dbReference type="InterPro" id="IPR036010">
    <property type="entry name" value="2Fe-2S_ferredoxin-like_sf"/>
</dbReference>
<dbReference type="Pfam" id="PF00111">
    <property type="entry name" value="Fer2"/>
    <property type="match status" value="1"/>
</dbReference>
<evidence type="ECO:0000313" key="10">
    <source>
        <dbReference type="EMBL" id="GIF54635.1"/>
    </source>
</evidence>
<dbReference type="Gene3D" id="3.10.20.30">
    <property type="match status" value="1"/>
</dbReference>
<evidence type="ECO:0000256" key="6">
    <source>
        <dbReference type="ARBA" id="ARBA00023004"/>
    </source>
</evidence>
<protein>
    <submittedName>
        <fullName evidence="10">Ferredoxin</fullName>
    </submittedName>
</protein>
<dbReference type="RefSeq" id="WP_239090464.1">
    <property type="nucleotide sequence ID" value="NZ_BAAALU010000014.1"/>
</dbReference>
<evidence type="ECO:0000256" key="2">
    <source>
        <dbReference type="ARBA" id="ARBA00022630"/>
    </source>
</evidence>
<dbReference type="PANTHER" id="PTHR47354:SF1">
    <property type="entry name" value="CARNITINE MONOOXYGENASE REDUCTASE SUBUNIT"/>
    <property type="match status" value="1"/>
</dbReference>
<gene>
    <name evidence="10" type="ORF">Air01nite_07300</name>
</gene>
<evidence type="ECO:0000256" key="3">
    <source>
        <dbReference type="ARBA" id="ARBA00022714"/>
    </source>
</evidence>
<dbReference type="PANTHER" id="PTHR47354">
    <property type="entry name" value="NADH OXIDOREDUCTASE HCR"/>
    <property type="match status" value="1"/>
</dbReference>
<keyword evidence="7" id="KW-0411">Iron-sulfur</keyword>
<dbReference type="SUPFAM" id="SSF52343">
    <property type="entry name" value="Ferredoxin reductase-like, C-terminal NADP-linked domain"/>
    <property type="match status" value="1"/>
</dbReference>
<evidence type="ECO:0000256" key="7">
    <source>
        <dbReference type="ARBA" id="ARBA00023014"/>
    </source>
</evidence>
<dbReference type="InterPro" id="IPR017938">
    <property type="entry name" value="Riboflavin_synthase-like_b-brl"/>
</dbReference>
<feature type="domain" description="FAD-binding FR-type" evidence="9">
    <location>
        <begin position="16"/>
        <end position="118"/>
    </location>
</feature>
<dbReference type="PROSITE" id="PS51384">
    <property type="entry name" value="FAD_FR"/>
    <property type="match status" value="1"/>
</dbReference>
<dbReference type="InterPro" id="IPR050415">
    <property type="entry name" value="MRET"/>
</dbReference>
<name>A0ABQ4BVR7_9ACTN</name>
<dbReference type="EMBL" id="BONC01000003">
    <property type="protein sequence ID" value="GIF54635.1"/>
    <property type="molecule type" value="Genomic_DNA"/>
</dbReference>
<keyword evidence="6" id="KW-0408">Iron</keyword>
<comment type="cofactor">
    <cofactor evidence="1">
        <name>FAD</name>
        <dbReference type="ChEBI" id="CHEBI:57692"/>
    </cofactor>
</comment>
<dbReference type="CDD" id="cd00207">
    <property type="entry name" value="fer2"/>
    <property type="match status" value="1"/>
</dbReference>
<comment type="caution">
    <text evidence="10">The sequence shown here is derived from an EMBL/GenBank/DDBJ whole genome shotgun (WGS) entry which is preliminary data.</text>
</comment>
<keyword evidence="3" id="KW-0001">2Fe-2S</keyword>